<keyword evidence="8" id="KW-0093">Biotin biosynthesis</keyword>
<keyword evidence="7" id="KW-0808">Transferase</keyword>
<organism evidence="15 16">
    <name type="scientific">Breznakibacter xylanolyticus</name>
    <dbReference type="NCBI Taxonomy" id="990"/>
    <lineage>
        <taxon>Bacteria</taxon>
        <taxon>Pseudomonadati</taxon>
        <taxon>Bacteroidota</taxon>
        <taxon>Bacteroidia</taxon>
        <taxon>Marinilabiliales</taxon>
        <taxon>Marinilabiliaceae</taxon>
        <taxon>Breznakibacter</taxon>
    </lineage>
</organism>
<dbReference type="RefSeq" id="WP_111444788.1">
    <property type="nucleotide sequence ID" value="NZ_QKZK01000007.1"/>
</dbReference>
<evidence type="ECO:0000256" key="8">
    <source>
        <dbReference type="ARBA" id="ARBA00022756"/>
    </source>
</evidence>
<evidence type="ECO:0000256" key="9">
    <source>
        <dbReference type="ARBA" id="ARBA00022898"/>
    </source>
</evidence>
<dbReference type="InterPro" id="IPR015421">
    <property type="entry name" value="PyrdxlP-dep_Trfase_major"/>
</dbReference>
<comment type="subunit">
    <text evidence="5">Homodimer.</text>
</comment>
<evidence type="ECO:0000256" key="13">
    <source>
        <dbReference type="RuleBase" id="RU003693"/>
    </source>
</evidence>
<proteinExistence type="inferred from homology"/>
<evidence type="ECO:0000256" key="11">
    <source>
        <dbReference type="ARBA" id="ARBA00033381"/>
    </source>
</evidence>
<dbReference type="PROSITE" id="PS00599">
    <property type="entry name" value="AA_TRANSFER_CLASS_2"/>
    <property type="match status" value="1"/>
</dbReference>
<gene>
    <name evidence="15" type="ORF">LX69_01072</name>
</gene>
<dbReference type="GO" id="GO:0009102">
    <property type="term" value="P:biotin biosynthetic process"/>
    <property type="evidence" value="ECO:0007669"/>
    <property type="project" value="UniProtKB-KW"/>
</dbReference>
<feature type="domain" description="Aminotransferase class I/classII large" evidence="14">
    <location>
        <begin position="37"/>
        <end position="380"/>
    </location>
</feature>
<dbReference type="InterPro" id="IPR050087">
    <property type="entry name" value="AON_synthase_class-II"/>
</dbReference>
<evidence type="ECO:0000256" key="7">
    <source>
        <dbReference type="ARBA" id="ARBA00022679"/>
    </source>
</evidence>
<evidence type="ECO:0000256" key="5">
    <source>
        <dbReference type="ARBA" id="ARBA00011738"/>
    </source>
</evidence>
<comment type="cofactor">
    <cofactor evidence="1 13">
        <name>pyridoxal 5'-phosphate</name>
        <dbReference type="ChEBI" id="CHEBI:597326"/>
    </cofactor>
</comment>
<evidence type="ECO:0000256" key="2">
    <source>
        <dbReference type="ARBA" id="ARBA00004746"/>
    </source>
</evidence>
<name>A0A2W7NIT6_9BACT</name>
<comment type="pathway">
    <text evidence="3">Lipid metabolism.</text>
</comment>
<evidence type="ECO:0000259" key="14">
    <source>
        <dbReference type="Pfam" id="PF00155"/>
    </source>
</evidence>
<evidence type="ECO:0000256" key="10">
    <source>
        <dbReference type="ARBA" id="ARBA00032610"/>
    </source>
</evidence>
<reference evidence="15 16" key="1">
    <citation type="submission" date="2018-06" db="EMBL/GenBank/DDBJ databases">
        <title>Genomic Encyclopedia of Archaeal and Bacterial Type Strains, Phase II (KMG-II): from individual species to whole genera.</title>
        <authorList>
            <person name="Goeker M."/>
        </authorList>
    </citation>
    <scope>NUCLEOTIDE SEQUENCE [LARGE SCALE GENOMIC DNA]</scope>
    <source>
        <strain evidence="15 16">DSM 6779</strain>
    </source>
</reference>
<evidence type="ECO:0000256" key="1">
    <source>
        <dbReference type="ARBA" id="ARBA00001933"/>
    </source>
</evidence>
<evidence type="ECO:0000256" key="12">
    <source>
        <dbReference type="ARBA" id="ARBA00047715"/>
    </source>
</evidence>
<comment type="caution">
    <text evidence="15">The sequence shown here is derived from an EMBL/GenBank/DDBJ whole genome shotgun (WGS) entry which is preliminary data.</text>
</comment>
<evidence type="ECO:0000313" key="15">
    <source>
        <dbReference type="EMBL" id="PZX18037.1"/>
    </source>
</evidence>
<dbReference type="EMBL" id="QKZK01000007">
    <property type="protein sequence ID" value="PZX18037.1"/>
    <property type="molecule type" value="Genomic_DNA"/>
</dbReference>
<dbReference type="EC" id="2.3.1.47" evidence="6"/>
<dbReference type="OrthoDB" id="9807157at2"/>
<dbReference type="Pfam" id="PF00155">
    <property type="entry name" value="Aminotran_1_2"/>
    <property type="match status" value="1"/>
</dbReference>
<evidence type="ECO:0000256" key="4">
    <source>
        <dbReference type="ARBA" id="ARBA00010008"/>
    </source>
</evidence>
<dbReference type="GO" id="GO:0030170">
    <property type="term" value="F:pyridoxal phosphate binding"/>
    <property type="evidence" value="ECO:0007669"/>
    <property type="project" value="InterPro"/>
</dbReference>
<evidence type="ECO:0000256" key="3">
    <source>
        <dbReference type="ARBA" id="ARBA00005189"/>
    </source>
</evidence>
<dbReference type="Gene3D" id="3.90.1150.10">
    <property type="entry name" value="Aspartate Aminotransferase, domain 1"/>
    <property type="match status" value="1"/>
</dbReference>
<comment type="catalytic activity">
    <reaction evidence="12">
        <text>6-carboxyhexanoyl-[ACP] + L-alanine + H(+) = (8S)-8-amino-7-oxononanoate + holo-[ACP] + CO2</text>
        <dbReference type="Rhea" id="RHEA:42288"/>
        <dbReference type="Rhea" id="RHEA-COMP:9685"/>
        <dbReference type="Rhea" id="RHEA-COMP:9955"/>
        <dbReference type="ChEBI" id="CHEBI:15378"/>
        <dbReference type="ChEBI" id="CHEBI:16526"/>
        <dbReference type="ChEBI" id="CHEBI:57972"/>
        <dbReference type="ChEBI" id="CHEBI:64479"/>
        <dbReference type="ChEBI" id="CHEBI:78846"/>
        <dbReference type="ChEBI" id="CHEBI:149468"/>
        <dbReference type="EC" id="2.3.1.47"/>
    </reaction>
</comment>
<keyword evidence="16" id="KW-1185">Reference proteome</keyword>
<dbReference type="SUPFAM" id="SSF53383">
    <property type="entry name" value="PLP-dependent transferases"/>
    <property type="match status" value="1"/>
</dbReference>
<evidence type="ECO:0000313" key="16">
    <source>
        <dbReference type="Proteomes" id="UP000249239"/>
    </source>
</evidence>
<dbReference type="PANTHER" id="PTHR13693:SF100">
    <property type="entry name" value="8-AMINO-7-OXONONANOATE SYNTHASE"/>
    <property type="match status" value="1"/>
</dbReference>
<keyword evidence="9 13" id="KW-0663">Pyridoxal phosphate</keyword>
<dbReference type="InterPro" id="IPR015422">
    <property type="entry name" value="PyrdxlP-dep_Trfase_small"/>
</dbReference>
<protein>
    <recommendedName>
        <fullName evidence="6">8-amino-7-oxononanoate synthase</fullName>
        <ecNumber evidence="6">2.3.1.47</ecNumber>
    </recommendedName>
    <alternativeName>
        <fullName evidence="10">7-keto-8-amino-pelargonic acid synthase</fullName>
    </alternativeName>
    <alternativeName>
        <fullName evidence="11">8-amino-7-ketopelargonate synthase</fullName>
    </alternativeName>
</protein>
<comment type="pathway">
    <text evidence="2">Cofactor biosynthesis; biotin biosynthesis.</text>
</comment>
<dbReference type="InterPro" id="IPR015424">
    <property type="entry name" value="PyrdxlP-dep_Trfase"/>
</dbReference>
<dbReference type="Proteomes" id="UP000249239">
    <property type="component" value="Unassembled WGS sequence"/>
</dbReference>
<sequence length="399" mass="43786">MNHFSDQLSTLQQSGLLRQMRHTDAREGGMALLNGTPVVNLSSNDYLGLAVDAALQREWVQQVLPAMGDALFSASSSRLLTGNHSYYERVEAQLERMYGRSALFFNSGCHANMGILPALTGKDDLILSDKLVHASLIDGIRLSEATHVRYRHLDYERLEALLREHRHRSRRVFIVTESVYSMDGDVADLPRLVALKQQYDALLMVDEAHAVGARGEHGLGVGEETGCLPHIDLLVGTMGKALSSVGAYVICDETVKQLLINRCRTLIFTTALPPVNMAWSLLVLERIRAMNSLREQLRRVTATMVQQLAGHAGVSVDGQSNILPVMIGDNHAATRVTDGLLDAGFMALSVRPPAVPPGTARLRLSLTANLQPDDLSRMAGVLKTLLEVSRNNNAEAQRR</sequence>
<dbReference type="PANTHER" id="PTHR13693">
    <property type="entry name" value="CLASS II AMINOTRANSFERASE/8-AMINO-7-OXONONANOATE SYNTHASE"/>
    <property type="match status" value="1"/>
</dbReference>
<dbReference type="AlphaFoldDB" id="A0A2W7NIT6"/>
<evidence type="ECO:0000256" key="6">
    <source>
        <dbReference type="ARBA" id="ARBA00013187"/>
    </source>
</evidence>
<dbReference type="GO" id="GO:0008710">
    <property type="term" value="F:8-amino-7-oxononanoate synthase activity"/>
    <property type="evidence" value="ECO:0007669"/>
    <property type="project" value="UniProtKB-EC"/>
</dbReference>
<dbReference type="Gene3D" id="3.40.640.10">
    <property type="entry name" value="Type I PLP-dependent aspartate aminotransferase-like (Major domain)"/>
    <property type="match status" value="1"/>
</dbReference>
<dbReference type="InterPro" id="IPR001917">
    <property type="entry name" value="Aminotrans_II_pyridoxalP_BS"/>
</dbReference>
<dbReference type="InterPro" id="IPR004839">
    <property type="entry name" value="Aminotransferase_I/II_large"/>
</dbReference>
<accession>A0A2W7NIT6</accession>
<comment type="similarity">
    <text evidence="4">Belongs to the class-II pyridoxal-phosphate-dependent aminotransferase family. BioF subfamily.</text>
</comment>